<dbReference type="GO" id="GO:0051213">
    <property type="term" value="F:dioxygenase activity"/>
    <property type="evidence" value="ECO:0007669"/>
    <property type="project" value="UniProtKB-KW"/>
</dbReference>
<dbReference type="InterPro" id="IPR037523">
    <property type="entry name" value="VOC_core"/>
</dbReference>
<dbReference type="PANTHER" id="PTHR35006:SF2">
    <property type="entry name" value="GLYOXALASE FAMILY PROTEIN (AFU_ORTHOLOGUE AFUA_5G14830)"/>
    <property type="match status" value="1"/>
</dbReference>
<name>A0A1X2ITS8_9FUNG</name>
<dbReference type="CDD" id="cd07262">
    <property type="entry name" value="VOC_like"/>
    <property type="match status" value="1"/>
</dbReference>
<dbReference type="Pfam" id="PF00903">
    <property type="entry name" value="Glyoxalase"/>
    <property type="match status" value="1"/>
</dbReference>
<dbReference type="InterPro" id="IPR004360">
    <property type="entry name" value="Glyas_Fos-R_dOase_dom"/>
</dbReference>
<dbReference type="Gene3D" id="3.10.180.10">
    <property type="entry name" value="2,3-Dihydroxybiphenyl 1,2-Dioxygenase, domain 1"/>
    <property type="match status" value="1"/>
</dbReference>
<dbReference type="PROSITE" id="PS51819">
    <property type="entry name" value="VOC"/>
    <property type="match status" value="1"/>
</dbReference>
<dbReference type="AlphaFoldDB" id="A0A1X2ITS8"/>
<proteinExistence type="predicted"/>
<reference evidence="2 3" key="1">
    <citation type="submission" date="2016-07" db="EMBL/GenBank/DDBJ databases">
        <title>Pervasive Adenine N6-methylation of Active Genes in Fungi.</title>
        <authorList>
            <consortium name="DOE Joint Genome Institute"/>
            <person name="Mondo S.J."/>
            <person name="Dannebaum R.O."/>
            <person name="Kuo R.C."/>
            <person name="Labutti K."/>
            <person name="Haridas S."/>
            <person name="Kuo A."/>
            <person name="Salamov A."/>
            <person name="Ahrendt S.R."/>
            <person name="Lipzen A."/>
            <person name="Sullivan W."/>
            <person name="Andreopoulos W.B."/>
            <person name="Clum A."/>
            <person name="Lindquist E."/>
            <person name="Daum C."/>
            <person name="Ramamoorthy G.K."/>
            <person name="Gryganskyi A."/>
            <person name="Culley D."/>
            <person name="Magnuson J.K."/>
            <person name="James T.Y."/>
            <person name="O'Malley M.A."/>
            <person name="Stajich J.E."/>
            <person name="Spatafora J.W."/>
            <person name="Visel A."/>
            <person name="Grigoriev I.V."/>
        </authorList>
    </citation>
    <scope>NUCLEOTIDE SEQUENCE [LARGE SCALE GENOMIC DNA]</scope>
    <source>
        <strain evidence="2 3">NRRL 1336</strain>
    </source>
</reference>
<protein>
    <submittedName>
        <fullName evidence="2">Glyoxalase/bleomycin resistance protein/dioxygenase</fullName>
    </submittedName>
</protein>
<dbReference type="OrthoDB" id="10249419at2759"/>
<dbReference type="InterPro" id="IPR029068">
    <property type="entry name" value="Glyas_Bleomycin-R_OHBP_Dase"/>
</dbReference>
<dbReference type="SUPFAM" id="SSF54593">
    <property type="entry name" value="Glyoxalase/Bleomycin resistance protein/Dihydroxybiphenyl dioxygenase"/>
    <property type="match status" value="1"/>
</dbReference>
<feature type="domain" description="VOC" evidence="1">
    <location>
        <begin position="2"/>
        <end position="118"/>
    </location>
</feature>
<evidence type="ECO:0000259" key="1">
    <source>
        <dbReference type="PROSITE" id="PS51819"/>
    </source>
</evidence>
<dbReference type="PANTHER" id="PTHR35006">
    <property type="entry name" value="GLYOXALASE FAMILY PROTEIN (AFU_ORTHOLOGUE AFUA_5G14830)"/>
    <property type="match status" value="1"/>
</dbReference>
<comment type="caution">
    <text evidence="2">The sequence shown here is derived from an EMBL/GenBank/DDBJ whole genome shotgun (WGS) entry which is preliminary data.</text>
</comment>
<keyword evidence="2" id="KW-0223">Dioxygenase</keyword>
<dbReference type="EMBL" id="MCGE01000004">
    <property type="protein sequence ID" value="ORZ22209.1"/>
    <property type="molecule type" value="Genomic_DNA"/>
</dbReference>
<sequence>MLVHHFAINVKDIARSKTFYTPLMKLLGQDISFEVPDRYCGYANNAFGLGQDSTGHPSQIHIAFNANSQAQVDEFYKMALELGGKCNGQPGLRTQYAPTYYAAFVHDFDGNNIEVVHLSGAYGNEKAD</sequence>
<dbReference type="STRING" id="90262.A0A1X2ITS8"/>
<evidence type="ECO:0000313" key="3">
    <source>
        <dbReference type="Proteomes" id="UP000193560"/>
    </source>
</evidence>
<dbReference type="Proteomes" id="UP000193560">
    <property type="component" value="Unassembled WGS sequence"/>
</dbReference>
<keyword evidence="3" id="KW-1185">Reference proteome</keyword>
<evidence type="ECO:0000313" key="2">
    <source>
        <dbReference type="EMBL" id="ORZ22209.1"/>
    </source>
</evidence>
<keyword evidence="2" id="KW-0560">Oxidoreductase</keyword>
<organism evidence="2 3">
    <name type="scientific">Absidia repens</name>
    <dbReference type="NCBI Taxonomy" id="90262"/>
    <lineage>
        <taxon>Eukaryota</taxon>
        <taxon>Fungi</taxon>
        <taxon>Fungi incertae sedis</taxon>
        <taxon>Mucoromycota</taxon>
        <taxon>Mucoromycotina</taxon>
        <taxon>Mucoromycetes</taxon>
        <taxon>Mucorales</taxon>
        <taxon>Cunninghamellaceae</taxon>
        <taxon>Absidia</taxon>
    </lineage>
</organism>
<accession>A0A1X2ITS8</accession>
<gene>
    <name evidence="2" type="ORF">BCR42DRAFT_405720</name>
</gene>